<organism evidence="2 3">
    <name type="scientific">Stylosanthes scabra</name>
    <dbReference type="NCBI Taxonomy" id="79078"/>
    <lineage>
        <taxon>Eukaryota</taxon>
        <taxon>Viridiplantae</taxon>
        <taxon>Streptophyta</taxon>
        <taxon>Embryophyta</taxon>
        <taxon>Tracheophyta</taxon>
        <taxon>Spermatophyta</taxon>
        <taxon>Magnoliopsida</taxon>
        <taxon>eudicotyledons</taxon>
        <taxon>Gunneridae</taxon>
        <taxon>Pentapetalae</taxon>
        <taxon>rosids</taxon>
        <taxon>fabids</taxon>
        <taxon>Fabales</taxon>
        <taxon>Fabaceae</taxon>
        <taxon>Papilionoideae</taxon>
        <taxon>50 kb inversion clade</taxon>
        <taxon>dalbergioids sensu lato</taxon>
        <taxon>Dalbergieae</taxon>
        <taxon>Pterocarpus clade</taxon>
        <taxon>Stylosanthes</taxon>
    </lineage>
</organism>
<feature type="compositionally biased region" description="Pro residues" evidence="1">
    <location>
        <begin position="98"/>
        <end position="111"/>
    </location>
</feature>
<evidence type="ECO:0000313" key="3">
    <source>
        <dbReference type="Proteomes" id="UP001341840"/>
    </source>
</evidence>
<sequence length="183" mass="20637">MEKLEVAGLGTPQEMQTTCGLCGGPHENHNCSLIREDQLVEQANYLGNQQTQPYHDPNANTYNPGRRNHSNFGWGGNQNQRNNNLQNRQPYPHFQRPPLFPQPSNLPPPPQPILPQPNSFEAALEKFTLTTSGFVQTTNNFIEKPRANIRNQESAIRNLETQENARQSPLEVEELLKTANKGS</sequence>
<accession>A0ABU6ZI64</accession>
<evidence type="ECO:0000256" key="1">
    <source>
        <dbReference type="SAM" id="MobiDB-lite"/>
    </source>
</evidence>
<gene>
    <name evidence="2" type="ORF">PIB30_056844</name>
</gene>
<reference evidence="2 3" key="1">
    <citation type="journal article" date="2023" name="Plants (Basel)">
        <title>Bridging the Gap: Combining Genomics and Transcriptomics Approaches to Understand Stylosanthes scabra, an Orphan Legume from the Brazilian Caatinga.</title>
        <authorList>
            <person name="Ferreira-Neto J.R.C."/>
            <person name="da Silva M.D."/>
            <person name="Binneck E."/>
            <person name="de Melo N.F."/>
            <person name="da Silva R.H."/>
            <person name="de Melo A.L.T.M."/>
            <person name="Pandolfi V."/>
            <person name="Bustamante F.O."/>
            <person name="Brasileiro-Vidal A.C."/>
            <person name="Benko-Iseppon A.M."/>
        </authorList>
    </citation>
    <scope>NUCLEOTIDE SEQUENCE [LARGE SCALE GENOMIC DNA]</scope>
    <source>
        <tissue evidence="2">Leaves</tissue>
    </source>
</reference>
<dbReference type="EMBL" id="JASCZI010272319">
    <property type="protein sequence ID" value="MED6221653.1"/>
    <property type="molecule type" value="Genomic_DNA"/>
</dbReference>
<evidence type="ECO:0000313" key="2">
    <source>
        <dbReference type="EMBL" id="MED6221653.1"/>
    </source>
</evidence>
<feature type="region of interest" description="Disordered" evidence="1">
    <location>
        <begin position="49"/>
        <end position="111"/>
    </location>
</feature>
<feature type="region of interest" description="Disordered" evidence="1">
    <location>
        <begin position="159"/>
        <end position="183"/>
    </location>
</feature>
<feature type="compositionally biased region" description="Low complexity" evidence="1">
    <location>
        <begin position="77"/>
        <end position="89"/>
    </location>
</feature>
<name>A0ABU6ZI64_9FABA</name>
<feature type="compositionally biased region" description="Polar residues" evidence="1">
    <location>
        <begin position="49"/>
        <end position="63"/>
    </location>
</feature>
<protein>
    <submittedName>
        <fullName evidence="2">Uncharacterized protein</fullName>
    </submittedName>
</protein>
<dbReference type="Proteomes" id="UP001341840">
    <property type="component" value="Unassembled WGS sequence"/>
</dbReference>
<keyword evidence="3" id="KW-1185">Reference proteome</keyword>
<comment type="caution">
    <text evidence="2">The sequence shown here is derived from an EMBL/GenBank/DDBJ whole genome shotgun (WGS) entry which is preliminary data.</text>
</comment>
<proteinExistence type="predicted"/>